<name>M2R674_CERS8</name>
<gene>
    <name evidence="5" type="ORF">CERSUDRAFT_45376</name>
</gene>
<dbReference type="GO" id="GO:0005829">
    <property type="term" value="C:cytosol"/>
    <property type="evidence" value="ECO:0007669"/>
    <property type="project" value="TreeGrafter"/>
</dbReference>
<dbReference type="PANTHER" id="PTHR24113">
    <property type="entry name" value="RAN GTPASE-ACTIVATING PROTEIN 1"/>
    <property type="match status" value="1"/>
</dbReference>
<dbReference type="EMBL" id="KB445793">
    <property type="protein sequence ID" value="EMD40095.1"/>
    <property type="molecule type" value="Genomic_DNA"/>
</dbReference>
<dbReference type="SUPFAM" id="SSF52047">
    <property type="entry name" value="RNI-like"/>
    <property type="match status" value="1"/>
</dbReference>
<keyword evidence="3" id="KW-0677">Repeat</keyword>
<dbReference type="GO" id="GO:0048471">
    <property type="term" value="C:perinuclear region of cytoplasm"/>
    <property type="evidence" value="ECO:0007669"/>
    <property type="project" value="TreeGrafter"/>
</dbReference>
<feature type="compositionally biased region" description="Acidic residues" evidence="4">
    <location>
        <begin position="336"/>
        <end position="359"/>
    </location>
</feature>
<dbReference type="OrthoDB" id="184583at2759"/>
<dbReference type="InterPro" id="IPR032675">
    <property type="entry name" value="LRR_dom_sf"/>
</dbReference>
<dbReference type="Gene3D" id="3.80.10.10">
    <property type="entry name" value="Ribonuclease Inhibitor"/>
    <property type="match status" value="1"/>
</dbReference>
<organism evidence="5 6">
    <name type="scientific">Ceriporiopsis subvermispora (strain B)</name>
    <name type="common">White-rot fungus</name>
    <name type="synonym">Gelatoporia subvermispora</name>
    <dbReference type="NCBI Taxonomy" id="914234"/>
    <lineage>
        <taxon>Eukaryota</taxon>
        <taxon>Fungi</taxon>
        <taxon>Dikarya</taxon>
        <taxon>Basidiomycota</taxon>
        <taxon>Agaricomycotina</taxon>
        <taxon>Agaricomycetes</taxon>
        <taxon>Polyporales</taxon>
        <taxon>Gelatoporiaceae</taxon>
        <taxon>Gelatoporia</taxon>
    </lineage>
</organism>
<dbReference type="CDD" id="cd00116">
    <property type="entry name" value="LRR_RI"/>
    <property type="match status" value="1"/>
</dbReference>
<dbReference type="InterPro" id="IPR001611">
    <property type="entry name" value="Leu-rich_rpt"/>
</dbReference>
<dbReference type="Pfam" id="PF13516">
    <property type="entry name" value="LRR_6"/>
    <property type="match status" value="4"/>
</dbReference>
<proteinExistence type="predicted"/>
<dbReference type="GO" id="GO:0006913">
    <property type="term" value="P:nucleocytoplasmic transport"/>
    <property type="evidence" value="ECO:0007669"/>
    <property type="project" value="TreeGrafter"/>
</dbReference>
<dbReference type="GO" id="GO:0005634">
    <property type="term" value="C:nucleus"/>
    <property type="evidence" value="ECO:0007669"/>
    <property type="project" value="TreeGrafter"/>
</dbReference>
<evidence type="ECO:0000313" key="5">
    <source>
        <dbReference type="EMBL" id="EMD40095.1"/>
    </source>
</evidence>
<reference evidence="5 6" key="1">
    <citation type="journal article" date="2012" name="Proc. Natl. Acad. Sci. U.S.A.">
        <title>Comparative genomics of Ceriporiopsis subvermispora and Phanerochaete chrysosporium provide insight into selective ligninolysis.</title>
        <authorList>
            <person name="Fernandez-Fueyo E."/>
            <person name="Ruiz-Duenas F.J."/>
            <person name="Ferreira P."/>
            <person name="Floudas D."/>
            <person name="Hibbett D.S."/>
            <person name="Canessa P."/>
            <person name="Larrondo L.F."/>
            <person name="James T.Y."/>
            <person name="Seelenfreund D."/>
            <person name="Lobos S."/>
            <person name="Polanco R."/>
            <person name="Tello M."/>
            <person name="Honda Y."/>
            <person name="Watanabe T."/>
            <person name="Watanabe T."/>
            <person name="Ryu J.S."/>
            <person name="Kubicek C.P."/>
            <person name="Schmoll M."/>
            <person name="Gaskell J."/>
            <person name="Hammel K.E."/>
            <person name="St John F.J."/>
            <person name="Vanden Wymelenberg A."/>
            <person name="Sabat G."/>
            <person name="Splinter BonDurant S."/>
            <person name="Syed K."/>
            <person name="Yadav J.S."/>
            <person name="Doddapaneni H."/>
            <person name="Subramanian V."/>
            <person name="Lavin J.L."/>
            <person name="Oguiza J.A."/>
            <person name="Perez G."/>
            <person name="Pisabarro A.G."/>
            <person name="Ramirez L."/>
            <person name="Santoyo F."/>
            <person name="Master E."/>
            <person name="Coutinho P.M."/>
            <person name="Henrissat B."/>
            <person name="Lombard V."/>
            <person name="Magnuson J.K."/>
            <person name="Kuees U."/>
            <person name="Hori C."/>
            <person name="Igarashi K."/>
            <person name="Samejima M."/>
            <person name="Held B.W."/>
            <person name="Barry K.W."/>
            <person name="LaButti K.M."/>
            <person name="Lapidus A."/>
            <person name="Lindquist E.A."/>
            <person name="Lucas S.M."/>
            <person name="Riley R."/>
            <person name="Salamov A.A."/>
            <person name="Hoffmeister D."/>
            <person name="Schwenk D."/>
            <person name="Hadar Y."/>
            <person name="Yarden O."/>
            <person name="de Vries R.P."/>
            <person name="Wiebenga A."/>
            <person name="Stenlid J."/>
            <person name="Eastwood D."/>
            <person name="Grigoriev I.V."/>
            <person name="Berka R.M."/>
            <person name="Blanchette R.A."/>
            <person name="Kersten P."/>
            <person name="Martinez A.T."/>
            <person name="Vicuna R."/>
            <person name="Cullen D."/>
        </authorList>
    </citation>
    <scope>NUCLEOTIDE SEQUENCE [LARGE SCALE GENOMIC DNA]</scope>
    <source>
        <strain evidence="5 6">B</strain>
    </source>
</reference>
<evidence type="ECO:0000313" key="6">
    <source>
        <dbReference type="Proteomes" id="UP000016930"/>
    </source>
</evidence>
<keyword evidence="1" id="KW-0343">GTPase activation</keyword>
<evidence type="ECO:0000256" key="2">
    <source>
        <dbReference type="ARBA" id="ARBA00022614"/>
    </source>
</evidence>
<protein>
    <recommendedName>
        <fullName evidence="7">RNI-like protein</fullName>
    </recommendedName>
</protein>
<evidence type="ECO:0000256" key="3">
    <source>
        <dbReference type="ARBA" id="ARBA00022737"/>
    </source>
</evidence>
<dbReference type="PANTHER" id="PTHR24113:SF12">
    <property type="entry name" value="RAN GTPASE-ACTIVATING PROTEIN 1"/>
    <property type="match status" value="1"/>
</dbReference>
<dbReference type="GO" id="GO:0031267">
    <property type="term" value="F:small GTPase binding"/>
    <property type="evidence" value="ECO:0007669"/>
    <property type="project" value="TreeGrafter"/>
</dbReference>
<evidence type="ECO:0008006" key="7">
    <source>
        <dbReference type="Google" id="ProtNLM"/>
    </source>
</evidence>
<keyword evidence="6" id="KW-1185">Reference proteome</keyword>
<feature type="region of interest" description="Disordered" evidence="4">
    <location>
        <begin position="332"/>
        <end position="369"/>
    </location>
</feature>
<dbReference type="GO" id="GO:0005096">
    <property type="term" value="F:GTPase activator activity"/>
    <property type="evidence" value="ECO:0007669"/>
    <property type="project" value="UniProtKB-KW"/>
</dbReference>
<accession>M2R674</accession>
<feature type="compositionally biased region" description="Low complexity" evidence="4">
    <location>
        <begin position="360"/>
        <end position="369"/>
    </location>
</feature>
<dbReference type="Proteomes" id="UP000016930">
    <property type="component" value="Unassembled WGS sequence"/>
</dbReference>
<dbReference type="InterPro" id="IPR027038">
    <property type="entry name" value="RanGap"/>
</dbReference>
<dbReference type="SMART" id="SM00368">
    <property type="entry name" value="LRR_RI"/>
    <property type="match status" value="7"/>
</dbReference>
<sequence>MSNVFSLHGRGLKLDTRADIEPHLKDVPTTIEEIHLGGNTIGVEAAQALAEFLAKTTALKVADFADIFTGRLISEIPQALSAICDALIDKDTLVELDLSDNAFGGRSVDPMVPFLTQNRAFQVLKLNNNGLGPAGGAVIARALLRSAELSKEAGQPSNLRTVICGRNRLEDGSAPAWAAAFRAHGALREVRMPQNGIRMDGIAALVGGLSACAALEHLDLQDNTFGEAGAAAMAGALGGWPGLRTLNLSDCVLADEGAVSPVVEVLAGGSNPKLETLQLQNNNLETQSWAILAQGIASLPILKTLEVQWNEVEDDDESISALQSAFKKRGGKIVLDDDEEEEEEEAEEEAEEEKEEEAEAAVAADEPLAQDDVAAADAVLKAIAKNHQDATDDLADLMSKVAI</sequence>
<evidence type="ECO:0000256" key="4">
    <source>
        <dbReference type="SAM" id="MobiDB-lite"/>
    </source>
</evidence>
<dbReference type="AlphaFoldDB" id="M2R674"/>
<keyword evidence="2" id="KW-0433">Leucine-rich repeat</keyword>
<dbReference type="HOGENOM" id="CLU_028747_3_0_1"/>
<dbReference type="STRING" id="914234.M2R674"/>
<evidence type="ECO:0000256" key="1">
    <source>
        <dbReference type="ARBA" id="ARBA00022468"/>
    </source>
</evidence>